<proteinExistence type="predicted"/>
<evidence type="ECO:0000256" key="1">
    <source>
        <dbReference type="SAM" id="MobiDB-lite"/>
    </source>
</evidence>
<dbReference type="VEuPathDB" id="TriTrypDB:TvY486_0101980"/>
<dbReference type="AlphaFoldDB" id="G0TRI6"/>
<sequence length="336" mass="35660">MQCGRELPLPRKAVALGPALGTSTGQYGSEGFDGMGTLTHAWWRCKSCVEHNLPSVRTLVPVVKLLPCGTSNRGGSKLNCSTDGGAYNDTARDRIGNAKDDKGQKRFWATDDQQHIYNCPGDSYQMPSTTQPASEVAWYQLAFETDNSAALDQPYNIPENGVGNRLSMSKVAGTVAMTAGVVGGTVERCTTSASVCQEQSKTFGLDSDPSTPPLFTPRAVSLDGGDRQIDGRSGQQLPEGGRADIFSETVMDVTEKRCTGGTGASDIAGEADPSTPPPLPPSPALADVAADVLNQIPSPRFSAPPSDASRGITLERLMRAVRSARELARQQQQQTK</sequence>
<name>G0TRI6_TRYVY</name>
<protein>
    <submittedName>
        <fullName evidence="2">Uncharacterized protein</fullName>
    </submittedName>
</protein>
<dbReference type="OMA" id="PYNISER"/>
<feature type="region of interest" description="Disordered" evidence="1">
    <location>
        <begin position="259"/>
        <end position="285"/>
    </location>
</feature>
<dbReference type="EMBL" id="HE573017">
    <property type="protein sequence ID" value="CCC46551.1"/>
    <property type="molecule type" value="Genomic_DNA"/>
</dbReference>
<reference evidence="2" key="1">
    <citation type="journal article" date="2012" name="Proc. Natl. Acad. Sci. U.S.A.">
        <title>Antigenic diversity is generated by distinct evolutionary mechanisms in African trypanosome species.</title>
        <authorList>
            <person name="Jackson A.P."/>
            <person name="Berry A."/>
            <person name="Aslett M."/>
            <person name="Allison H.C."/>
            <person name="Burton P."/>
            <person name="Vavrova-Anderson J."/>
            <person name="Brown R."/>
            <person name="Browne H."/>
            <person name="Corton N."/>
            <person name="Hauser H."/>
            <person name="Gamble J."/>
            <person name="Gilderthorp R."/>
            <person name="Marcello L."/>
            <person name="McQuillan J."/>
            <person name="Otto T.D."/>
            <person name="Quail M.A."/>
            <person name="Sanders M.J."/>
            <person name="van Tonder A."/>
            <person name="Ginger M.L."/>
            <person name="Field M.C."/>
            <person name="Barry J.D."/>
            <person name="Hertz-Fowler C."/>
            <person name="Berriman M."/>
        </authorList>
    </citation>
    <scope>NUCLEOTIDE SEQUENCE</scope>
    <source>
        <strain evidence="2">Y486</strain>
    </source>
</reference>
<gene>
    <name evidence="2" type="ORF">TVY486_0101980</name>
</gene>
<evidence type="ECO:0000313" key="2">
    <source>
        <dbReference type="EMBL" id="CCC46551.1"/>
    </source>
</evidence>
<organism evidence="2">
    <name type="scientific">Trypanosoma vivax (strain Y486)</name>
    <dbReference type="NCBI Taxonomy" id="1055687"/>
    <lineage>
        <taxon>Eukaryota</taxon>
        <taxon>Discoba</taxon>
        <taxon>Euglenozoa</taxon>
        <taxon>Kinetoplastea</taxon>
        <taxon>Metakinetoplastina</taxon>
        <taxon>Trypanosomatida</taxon>
        <taxon>Trypanosomatidae</taxon>
        <taxon>Trypanosoma</taxon>
        <taxon>Duttonella</taxon>
    </lineage>
</organism>
<accession>G0TRI6</accession>
<feature type="compositionally biased region" description="Pro residues" evidence="1">
    <location>
        <begin position="274"/>
        <end position="283"/>
    </location>
</feature>